<name>A0A0E9U3W7_ANGAN</name>
<reference evidence="2" key="1">
    <citation type="submission" date="2014-11" db="EMBL/GenBank/DDBJ databases">
        <authorList>
            <person name="Amaro Gonzalez C."/>
        </authorList>
    </citation>
    <scope>NUCLEOTIDE SEQUENCE</scope>
</reference>
<dbReference type="EMBL" id="GBXM01048727">
    <property type="protein sequence ID" value="JAH59850.1"/>
    <property type="molecule type" value="Transcribed_RNA"/>
</dbReference>
<feature type="compositionally biased region" description="Polar residues" evidence="1">
    <location>
        <begin position="11"/>
        <end position="21"/>
    </location>
</feature>
<dbReference type="AlphaFoldDB" id="A0A0E9U3W7"/>
<evidence type="ECO:0000256" key="1">
    <source>
        <dbReference type="SAM" id="MobiDB-lite"/>
    </source>
</evidence>
<protein>
    <submittedName>
        <fullName evidence="2">Uncharacterized protein</fullName>
    </submittedName>
</protein>
<organism evidence="2">
    <name type="scientific">Anguilla anguilla</name>
    <name type="common">European freshwater eel</name>
    <name type="synonym">Muraena anguilla</name>
    <dbReference type="NCBI Taxonomy" id="7936"/>
    <lineage>
        <taxon>Eukaryota</taxon>
        <taxon>Metazoa</taxon>
        <taxon>Chordata</taxon>
        <taxon>Craniata</taxon>
        <taxon>Vertebrata</taxon>
        <taxon>Euteleostomi</taxon>
        <taxon>Actinopterygii</taxon>
        <taxon>Neopterygii</taxon>
        <taxon>Teleostei</taxon>
        <taxon>Anguilliformes</taxon>
        <taxon>Anguillidae</taxon>
        <taxon>Anguilla</taxon>
    </lineage>
</organism>
<evidence type="ECO:0000313" key="2">
    <source>
        <dbReference type="EMBL" id="JAH59850.1"/>
    </source>
</evidence>
<sequence>MNHCILYNTFPNTQSSLSGNSPHPPPKILQITDQ</sequence>
<reference evidence="2" key="2">
    <citation type="journal article" date="2015" name="Fish Shellfish Immunol.">
        <title>Early steps in the European eel (Anguilla anguilla)-Vibrio vulnificus interaction in the gills: Role of the RtxA13 toxin.</title>
        <authorList>
            <person name="Callol A."/>
            <person name="Pajuelo D."/>
            <person name="Ebbesson L."/>
            <person name="Teles M."/>
            <person name="MacKenzie S."/>
            <person name="Amaro C."/>
        </authorList>
    </citation>
    <scope>NUCLEOTIDE SEQUENCE</scope>
</reference>
<proteinExistence type="predicted"/>
<feature type="region of interest" description="Disordered" evidence="1">
    <location>
        <begin position="11"/>
        <end position="34"/>
    </location>
</feature>
<accession>A0A0E9U3W7</accession>